<dbReference type="EMBL" id="HACG01012965">
    <property type="protein sequence ID" value="CEK59830.1"/>
    <property type="molecule type" value="Transcribed_RNA"/>
</dbReference>
<reference evidence="1" key="1">
    <citation type="submission" date="2014-12" db="EMBL/GenBank/DDBJ databases">
        <title>Insight into the proteome of Arion vulgaris.</title>
        <authorList>
            <person name="Aradska J."/>
            <person name="Bulat T."/>
            <person name="Smidak R."/>
            <person name="Sarate P."/>
            <person name="Gangsoo J."/>
            <person name="Sialana F."/>
            <person name="Bilban M."/>
            <person name="Lubec G."/>
        </authorList>
    </citation>
    <scope>NUCLEOTIDE SEQUENCE</scope>
    <source>
        <tissue evidence="1">Skin</tissue>
    </source>
</reference>
<evidence type="ECO:0000313" key="1">
    <source>
        <dbReference type="EMBL" id="CEK59830.1"/>
    </source>
</evidence>
<gene>
    <name evidence="1" type="primary">ORF37555</name>
</gene>
<name>A0A0B6YWH7_9EUPU</name>
<proteinExistence type="predicted"/>
<sequence length="147" mass="16718">MPIMSKNQTCFCCEPRVLPVVDSQEMTNQQLEEQTLTTTLPNHYEDNTSASHNISTNATKSPWLQDICLNTVPRSQQEWNHPHRSDMPAQLIHEFEMCQIQDPHRVMSATKSVTPDLGGQSSCINFHVLQNRELGGKHSISMVNEMK</sequence>
<dbReference type="AlphaFoldDB" id="A0A0B6YWH7"/>
<feature type="non-terminal residue" evidence="1">
    <location>
        <position position="147"/>
    </location>
</feature>
<protein>
    <submittedName>
        <fullName evidence="1">Uncharacterized protein</fullName>
    </submittedName>
</protein>
<organism evidence="1">
    <name type="scientific">Arion vulgaris</name>
    <dbReference type="NCBI Taxonomy" id="1028688"/>
    <lineage>
        <taxon>Eukaryota</taxon>
        <taxon>Metazoa</taxon>
        <taxon>Spiralia</taxon>
        <taxon>Lophotrochozoa</taxon>
        <taxon>Mollusca</taxon>
        <taxon>Gastropoda</taxon>
        <taxon>Heterobranchia</taxon>
        <taxon>Euthyneura</taxon>
        <taxon>Panpulmonata</taxon>
        <taxon>Eupulmonata</taxon>
        <taxon>Stylommatophora</taxon>
        <taxon>Helicina</taxon>
        <taxon>Arionoidea</taxon>
        <taxon>Arionidae</taxon>
        <taxon>Arion</taxon>
    </lineage>
</organism>
<accession>A0A0B6YWH7</accession>